<feature type="region of interest" description="Disordered" evidence="5">
    <location>
        <begin position="223"/>
        <end position="255"/>
    </location>
</feature>
<dbReference type="CDD" id="cd00167">
    <property type="entry name" value="SANT"/>
    <property type="match status" value="2"/>
</dbReference>
<feature type="domain" description="Myb-like" evidence="6">
    <location>
        <begin position="9"/>
        <end position="61"/>
    </location>
</feature>
<keyword evidence="3" id="KW-0238">DNA-binding</keyword>
<keyword evidence="9" id="KW-1185">Reference proteome</keyword>
<evidence type="ECO:0000259" key="6">
    <source>
        <dbReference type="PROSITE" id="PS50090"/>
    </source>
</evidence>
<proteinExistence type="predicted"/>
<dbReference type="InterPro" id="IPR009057">
    <property type="entry name" value="Homeodomain-like_sf"/>
</dbReference>
<dbReference type="FunFam" id="1.10.10.60:FF:000349">
    <property type="entry name" value="Transcription factor MYB39"/>
    <property type="match status" value="1"/>
</dbReference>
<evidence type="ECO:0000313" key="8">
    <source>
        <dbReference type="EMBL" id="RXH73991.1"/>
    </source>
</evidence>
<dbReference type="EMBL" id="RDQH01000341">
    <property type="protein sequence ID" value="RXH73991.1"/>
    <property type="molecule type" value="Genomic_DNA"/>
</dbReference>
<name>A0A498HXS8_MALDO</name>
<evidence type="ECO:0000259" key="7">
    <source>
        <dbReference type="PROSITE" id="PS51294"/>
    </source>
</evidence>
<dbReference type="AlphaFoldDB" id="A0A498HXS8"/>
<sequence>MGRSPCCDESGLKKGPWTPEEDQKLVQYIEQHGHGSWRALPKLAGLNRCGKSCRLRWTNYLRPDIKRGKFSEEEEQTILHLHSILGNKWSTIATHLDGRTDNEIKNFWNTHLKKKLIQMGFDPMTHQPRTDLFSNLSQLLALANLQDLMQQYQPLDHINQHDATLHADQAVQLTKLQYIEHLLQSVAYTSNNDTYTQNRSTEMEMDDQAFNLLSSINIPPSKETPNFNSLQLENPSSFSHGYGGNSSQPLHHLQPLLPHDLADPQVAFSSLPSLNNSNHEVGQGSNFTVVRGQEKNPSDESSWFNNLVSPTAPSIPPTSNVPGDAYCSRSSYGGRSSDSSSYWPDLFLEDANYG</sequence>
<dbReference type="PANTHER" id="PTHR47994">
    <property type="entry name" value="F14D16.11-RELATED"/>
    <property type="match status" value="1"/>
</dbReference>
<feature type="compositionally biased region" description="Polar residues" evidence="5">
    <location>
        <begin position="223"/>
        <end position="239"/>
    </location>
</feature>
<gene>
    <name evidence="8" type="ORF">DVH24_016813</name>
</gene>
<dbReference type="SMART" id="SM00717">
    <property type="entry name" value="SANT"/>
    <property type="match status" value="2"/>
</dbReference>
<keyword evidence="4" id="KW-0539">Nucleus</keyword>
<organism evidence="8 9">
    <name type="scientific">Malus domestica</name>
    <name type="common">Apple</name>
    <name type="synonym">Pyrus malus</name>
    <dbReference type="NCBI Taxonomy" id="3750"/>
    <lineage>
        <taxon>Eukaryota</taxon>
        <taxon>Viridiplantae</taxon>
        <taxon>Streptophyta</taxon>
        <taxon>Embryophyta</taxon>
        <taxon>Tracheophyta</taxon>
        <taxon>Spermatophyta</taxon>
        <taxon>Magnoliopsida</taxon>
        <taxon>eudicotyledons</taxon>
        <taxon>Gunneridae</taxon>
        <taxon>Pentapetalae</taxon>
        <taxon>rosids</taxon>
        <taxon>fabids</taxon>
        <taxon>Rosales</taxon>
        <taxon>Rosaceae</taxon>
        <taxon>Amygdaloideae</taxon>
        <taxon>Maleae</taxon>
        <taxon>Malus</taxon>
    </lineage>
</organism>
<dbReference type="PROSITE" id="PS50090">
    <property type="entry name" value="MYB_LIKE"/>
    <property type="match status" value="2"/>
</dbReference>
<dbReference type="InterPro" id="IPR015495">
    <property type="entry name" value="Myb_TF_plants"/>
</dbReference>
<accession>A0A498HXS8</accession>
<dbReference type="SUPFAM" id="SSF46689">
    <property type="entry name" value="Homeodomain-like"/>
    <property type="match status" value="1"/>
</dbReference>
<dbReference type="Pfam" id="PF00249">
    <property type="entry name" value="Myb_DNA-binding"/>
    <property type="match status" value="2"/>
</dbReference>
<feature type="domain" description="Myb-like" evidence="6">
    <location>
        <begin position="62"/>
        <end position="112"/>
    </location>
</feature>
<dbReference type="GO" id="GO:0005634">
    <property type="term" value="C:nucleus"/>
    <property type="evidence" value="ECO:0007669"/>
    <property type="project" value="UniProtKB-SubCell"/>
</dbReference>
<evidence type="ECO:0000256" key="1">
    <source>
        <dbReference type="ARBA" id="ARBA00004123"/>
    </source>
</evidence>
<comment type="subcellular location">
    <subcellularLocation>
        <location evidence="1">Nucleus</location>
    </subcellularLocation>
</comment>
<protein>
    <recommendedName>
        <fullName evidence="10">MYB domain class transcription factor</fullName>
    </recommendedName>
</protein>
<comment type="caution">
    <text evidence="8">The sequence shown here is derived from an EMBL/GenBank/DDBJ whole genome shotgun (WGS) entry which is preliminary data.</text>
</comment>
<feature type="domain" description="HTH myb-type" evidence="7">
    <location>
        <begin position="9"/>
        <end position="61"/>
    </location>
</feature>
<feature type="compositionally biased region" description="Polar residues" evidence="5">
    <location>
        <begin position="299"/>
        <end position="321"/>
    </location>
</feature>
<evidence type="ECO:0000256" key="5">
    <source>
        <dbReference type="SAM" id="MobiDB-lite"/>
    </source>
</evidence>
<feature type="domain" description="HTH myb-type" evidence="7">
    <location>
        <begin position="62"/>
        <end position="116"/>
    </location>
</feature>
<keyword evidence="2" id="KW-0677">Repeat</keyword>
<feature type="compositionally biased region" description="Low complexity" evidence="5">
    <location>
        <begin position="328"/>
        <end position="342"/>
    </location>
</feature>
<dbReference type="PANTHER" id="PTHR47994:SF5">
    <property type="entry name" value="F14D16.11-RELATED"/>
    <property type="match status" value="1"/>
</dbReference>
<dbReference type="PROSITE" id="PS51294">
    <property type="entry name" value="HTH_MYB"/>
    <property type="match status" value="2"/>
</dbReference>
<dbReference type="Gene3D" id="1.10.10.60">
    <property type="entry name" value="Homeodomain-like"/>
    <property type="match status" value="2"/>
</dbReference>
<dbReference type="InterPro" id="IPR001005">
    <property type="entry name" value="SANT/Myb"/>
</dbReference>
<dbReference type="FunFam" id="1.10.10.60:FF:000001">
    <property type="entry name" value="MYB-related transcription factor"/>
    <property type="match status" value="1"/>
</dbReference>
<evidence type="ECO:0000256" key="2">
    <source>
        <dbReference type="ARBA" id="ARBA00022737"/>
    </source>
</evidence>
<evidence type="ECO:0008006" key="10">
    <source>
        <dbReference type="Google" id="ProtNLM"/>
    </source>
</evidence>
<evidence type="ECO:0000256" key="3">
    <source>
        <dbReference type="ARBA" id="ARBA00023125"/>
    </source>
</evidence>
<feature type="region of interest" description="Disordered" evidence="5">
    <location>
        <begin position="290"/>
        <end position="344"/>
    </location>
</feature>
<dbReference type="InterPro" id="IPR017930">
    <property type="entry name" value="Myb_dom"/>
</dbReference>
<dbReference type="Proteomes" id="UP000290289">
    <property type="component" value="Chromosome 15"/>
</dbReference>
<evidence type="ECO:0000256" key="4">
    <source>
        <dbReference type="ARBA" id="ARBA00023242"/>
    </source>
</evidence>
<evidence type="ECO:0000313" key="9">
    <source>
        <dbReference type="Proteomes" id="UP000290289"/>
    </source>
</evidence>
<reference evidence="8 9" key="1">
    <citation type="submission" date="2018-10" db="EMBL/GenBank/DDBJ databases">
        <title>A high-quality apple genome assembly.</title>
        <authorList>
            <person name="Hu J."/>
        </authorList>
    </citation>
    <scope>NUCLEOTIDE SEQUENCE [LARGE SCALE GENOMIC DNA]</scope>
    <source>
        <strain evidence="9">cv. HFTH1</strain>
        <tissue evidence="8">Young leaf</tissue>
    </source>
</reference>
<dbReference type="GO" id="GO:0003677">
    <property type="term" value="F:DNA binding"/>
    <property type="evidence" value="ECO:0007669"/>
    <property type="project" value="UniProtKB-KW"/>
</dbReference>